<evidence type="ECO:0000313" key="3">
    <source>
        <dbReference type="EMBL" id="KUK77986.1"/>
    </source>
</evidence>
<organism evidence="3 4">
    <name type="scientific">Proteiniphilum acetatigenes</name>
    <dbReference type="NCBI Taxonomy" id="294710"/>
    <lineage>
        <taxon>Bacteria</taxon>
        <taxon>Pseudomonadati</taxon>
        <taxon>Bacteroidota</taxon>
        <taxon>Bacteroidia</taxon>
        <taxon>Bacteroidales</taxon>
        <taxon>Dysgonomonadaceae</taxon>
        <taxon>Proteiniphilum</taxon>
    </lineage>
</organism>
<dbReference type="InterPro" id="IPR025665">
    <property type="entry name" value="Beta-barrel_OMP_2"/>
</dbReference>
<feature type="domain" description="Outer membrane protein beta-barrel" evidence="2">
    <location>
        <begin position="23"/>
        <end position="186"/>
    </location>
</feature>
<protein>
    <recommendedName>
        <fullName evidence="2">Outer membrane protein beta-barrel domain-containing protein</fullName>
    </recommendedName>
</protein>
<feature type="signal peptide" evidence="1">
    <location>
        <begin position="1"/>
        <end position="21"/>
    </location>
</feature>
<evidence type="ECO:0000259" key="2">
    <source>
        <dbReference type="Pfam" id="PF13568"/>
    </source>
</evidence>
<comment type="caution">
    <text evidence="3">The sequence shown here is derived from an EMBL/GenBank/DDBJ whole genome shotgun (WGS) entry which is preliminary data.</text>
</comment>
<gene>
    <name evidence="3" type="ORF">XD92_0603</name>
</gene>
<reference evidence="4" key="1">
    <citation type="journal article" date="2015" name="MBio">
        <title>Genome-Resolved Metagenomic Analysis Reveals Roles for Candidate Phyla and Other Microbial Community Members in Biogeochemical Transformations in Oil Reservoirs.</title>
        <authorList>
            <person name="Hu P."/>
            <person name="Tom L."/>
            <person name="Singh A."/>
            <person name="Thomas B.C."/>
            <person name="Baker B.J."/>
            <person name="Piceno Y.M."/>
            <person name="Andersen G.L."/>
            <person name="Banfield J.F."/>
        </authorList>
    </citation>
    <scope>NUCLEOTIDE SEQUENCE [LARGE SCALE GENOMIC DNA]</scope>
</reference>
<name>A0A101HJH0_9BACT</name>
<dbReference type="AlphaFoldDB" id="A0A101HJH0"/>
<accession>A0A101HJH0</accession>
<feature type="chain" id="PRO_5007096943" description="Outer membrane protein beta-barrel domain-containing protein" evidence="1">
    <location>
        <begin position="22"/>
        <end position="206"/>
    </location>
</feature>
<dbReference type="Pfam" id="PF13568">
    <property type="entry name" value="OMP_b-brl_2"/>
    <property type="match status" value="1"/>
</dbReference>
<dbReference type="EMBL" id="LGGN01000088">
    <property type="protein sequence ID" value="KUK77986.1"/>
    <property type="molecule type" value="Genomic_DNA"/>
</dbReference>
<proteinExistence type="predicted"/>
<dbReference type="Proteomes" id="UP000053860">
    <property type="component" value="Unassembled WGS sequence"/>
</dbReference>
<evidence type="ECO:0000313" key="4">
    <source>
        <dbReference type="Proteomes" id="UP000053860"/>
    </source>
</evidence>
<evidence type="ECO:0000256" key="1">
    <source>
        <dbReference type="SAM" id="SignalP"/>
    </source>
</evidence>
<keyword evidence="1" id="KW-0732">Signal</keyword>
<sequence>MNKMRLTAVIALLAVVTAVSAQVSLGIKGGMNLSNLVYDDEVDDKNPKIGFNIGLAADVDFAPNVALQTGLFFSTKGSKLVVDEIDAEFTENLMYLQLPVHIAYKVDVTPGTRVVFHAGPYAAYGVGGSRKAKVGNLSGEWDVDDIFGDANGQYKAFDAGLGLGVGAEFGAFLVDLGWDMGLVDISNWDDGNVKNQNAYLSVGYRF</sequence>